<evidence type="ECO:0000313" key="2">
    <source>
        <dbReference type="Proteomes" id="UP000032266"/>
    </source>
</evidence>
<sequence length="77" mass="9003">MKTESERRYQSQLKLIDYQLNKIQSKLKQYESIGCILLNSENEKRSDIGRLVMSLITEIDRQTSGIQSAVEDLKQLR</sequence>
<gene>
    <name evidence="1" type="ORF">YC6258_02128</name>
</gene>
<name>A0A0C5VIS6_9GAMM</name>
<dbReference type="AlphaFoldDB" id="A0A0C5VIS6"/>
<reference evidence="1 2" key="1">
    <citation type="submission" date="2014-01" db="EMBL/GenBank/DDBJ databases">
        <title>Full genme sequencing of cellulolytic bacterium Gynuella sunshinyii YC6258T gen. nov., sp. nov.</title>
        <authorList>
            <person name="Khan H."/>
            <person name="Chung E.J."/>
            <person name="Chung Y.R."/>
        </authorList>
    </citation>
    <scope>NUCLEOTIDE SEQUENCE [LARGE SCALE GENOMIC DNA]</scope>
    <source>
        <strain evidence="1 2">YC6258</strain>
    </source>
</reference>
<organism evidence="1 2">
    <name type="scientific">Gynuella sunshinyii YC6258</name>
    <dbReference type="NCBI Taxonomy" id="1445510"/>
    <lineage>
        <taxon>Bacteria</taxon>
        <taxon>Pseudomonadati</taxon>
        <taxon>Pseudomonadota</taxon>
        <taxon>Gammaproteobacteria</taxon>
        <taxon>Oceanospirillales</taxon>
        <taxon>Saccharospirillaceae</taxon>
        <taxon>Gynuella</taxon>
    </lineage>
</organism>
<evidence type="ECO:0000313" key="1">
    <source>
        <dbReference type="EMBL" id="AJQ94166.1"/>
    </source>
</evidence>
<dbReference type="HOGENOM" id="CLU_2633126_0_0_6"/>
<protein>
    <submittedName>
        <fullName evidence="1">Uncharacterized protein</fullName>
    </submittedName>
</protein>
<keyword evidence="2" id="KW-1185">Reference proteome</keyword>
<dbReference type="EMBL" id="CP007142">
    <property type="protein sequence ID" value="AJQ94166.1"/>
    <property type="molecule type" value="Genomic_DNA"/>
</dbReference>
<dbReference type="Proteomes" id="UP000032266">
    <property type="component" value="Chromosome"/>
</dbReference>
<proteinExistence type="predicted"/>
<dbReference type="KEGG" id="gsn:YC6258_02128"/>
<accession>A0A0C5VIS6</accession>
<dbReference type="RefSeq" id="WP_044616754.1">
    <property type="nucleotide sequence ID" value="NZ_CP007142.1"/>
</dbReference>